<keyword evidence="2" id="KW-1185">Reference proteome</keyword>
<comment type="caution">
    <text evidence="1">The sequence shown here is derived from an EMBL/GenBank/DDBJ whole genome shotgun (WGS) entry which is preliminary data.</text>
</comment>
<dbReference type="SUPFAM" id="SSF103084">
    <property type="entry name" value="Holliday junction resolvase RusA"/>
    <property type="match status" value="1"/>
</dbReference>
<organism evidence="1 2">
    <name type="scientific">Anaerostipes hominis</name>
    <name type="common">ex Liu et al. 2021</name>
    <dbReference type="NCBI Taxonomy" id="2763018"/>
    <lineage>
        <taxon>Bacteria</taxon>
        <taxon>Bacillati</taxon>
        <taxon>Bacillota</taxon>
        <taxon>Clostridia</taxon>
        <taxon>Lachnospirales</taxon>
        <taxon>Lachnospiraceae</taxon>
        <taxon>Anaerostipes</taxon>
    </lineage>
</organism>
<name>A0ABR7FSP1_9FIRM</name>
<proteinExistence type="predicted"/>
<dbReference type="RefSeq" id="WP_186992495.1">
    <property type="nucleotide sequence ID" value="NZ_JACOOS010000013.1"/>
</dbReference>
<dbReference type="InterPro" id="IPR008822">
    <property type="entry name" value="Endonuclease_RusA-like"/>
</dbReference>
<protein>
    <submittedName>
        <fullName evidence="1">RusA family crossover junction endodeoxyribonuclease</fullName>
    </submittedName>
</protein>
<evidence type="ECO:0000313" key="1">
    <source>
        <dbReference type="EMBL" id="MBC5678223.1"/>
    </source>
</evidence>
<dbReference type="EMBL" id="JACOOS010000013">
    <property type="protein sequence ID" value="MBC5678223.1"/>
    <property type="molecule type" value="Genomic_DNA"/>
</dbReference>
<evidence type="ECO:0000313" key="2">
    <source>
        <dbReference type="Proteomes" id="UP000635828"/>
    </source>
</evidence>
<accession>A0ABR7FSP1</accession>
<sequence length="125" mass="14561">MTYKITIKGRLDGLNDYTNANRTNQYKGAKAKAENERICMAYIPRGLKGKKINFPVHISFKWYEKNRRRDPDNIAFAKKFILDSLVTAGIFPDDGQKYISGFDDKFYIDPKNPRIEIYIEEEEVG</sequence>
<dbReference type="Gene3D" id="3.30.1330.70">
    <property type="entry name" value="Holliday junction resolvase RusA"/>
    <property type="match status" value="1"/>
</dbReference>
<dbReference type="Proteomes" id="UP000635828">
    <property type="component" value="Unassembled WGS sequence"/>
</dbReference>
<reference evidence="1 2" key="1">
    <citation type="submission" date="2020-08" db="EMBL/GenBank/DDBJ databases">
        <title>Genome public.</title>
        <authorList>
            <person name="Liu C."/>
            <person name="Sun Q."/>
        </authorList>
    </citation>
    <scope>NUCLEOTIDE SEQUENCE [LARGE SCALE GENOMIC DNA]</scope>
    <source>
        <strain evidence="1 2">NSJ-7</strain>
    </source>
</reference>
<dbReference type="Pfam" id="PF05866">
    <property type="entry name" value="RusA"/>
    <property type="match status" value="1"/>
</dbReference>
<gene>
    <name evidence="1" type="ORF">H8S22_11610</name>
</gene>
<dbReference type="InterPro" id="IPR036614">
    <property type="entry name" value="RusA-like_sf"/>
</dbReference>